<protein>
    <submittedName>
        <fullName evidence="1">Adenylosuccinate lyase</fullName>
    </submittedName>
</protein>
<dbReference type="EMBL" id="JSAQ01000001">
    <property type="protein sequence ID" value="KGO05830.1"/>
    <property type="molecule type" value="Genomic_DNA"/>
</dbReference>
<gene>
    <name evidence="1" type="ORF">NV36_02530</name>
</gene>
<sequence>MTLNELYKDLDYVNHSREKRAYYAQLIVDNPEALRHVLEILFMVDDPRSNRAGWLAEFAIKEDMTIILPHLDYFTTHMHTVYQDSALRPVAKICEYLTTSYYKHEHPETKKKLLSNHKNHITECGFDWLITDQKVAVKAYTMSTLYYLGTEIDWIHPELQRIMEDGYHTGSAAFKARCRHVNKWIKKFNKLQS</sequence>
<dbReference type="PATRIC" id="fig|1300343.5.peg.2035"/>
<evidence type="ECO:0000313" key="1">
    <source>
        <dbReference type="EMBL" id="KGO05830.1"/>
    </source>
</evidence>
<dbReference type="Proteomes" id="UP000030140">
    <property type="component" value="Unassembled WGS sequence"/>
</dbReference>
<dbReference type="KEGG" id="ddo:I597_2026"/>
<organism evidence="1 2">
    <name type="scientific">Dokdonia donghaensis DSW-1</name>
    <dbReference type="NCBI Taxonomy" id="1300343"/>
    <lineage>
        <taxon>Bacteria</taxon>
        <taxon>Pseudomonadati</taxon>
        <taxon>Bacteroidota</taxon>
        <taxon>Flavobacteriia</taxon>
        <taxon>Flavobacteriales</taxon>
        <taxon>Flavobacteriaceae</taxon>
        <taxon>Dokdonia</taxon>
    </lineage>
</organism>
<keyword evidence="2" id="KW-1185">Reference proteome</keyword>
<proteinExistence type="predicted"/>
<accession>A0A0A2GZI7</accession>
<dbReference type="RefSeq" id="WP_035324857.1">
    <property type="nucleotide sequence ID" value="NZ_CP015125.1"/>
</dbReference>
<reference evidence="1 2" key="1">
    <citation type="submission" date="2014-10" db="EMBL/GenBank/DDBJ databases">
        <title>Draft genome sequence of the proteorhodopsin-containing marine bacterium Dokdonia donghaensis.</title>
        <authorList>
            <person name="Gomez-Consarnau L."/>
            <person name="Gonzalez J.M."/>
            <person name="Riedel T."/>
            <person name="Jaenicke S."/>
            <person name="Wagner-Doebler I."/>
            <person name="Fuhrman J.A."/>
        </authorList>
    </citation>
    <scope>NUCLEOTIDE SEQUENCE [LARGE SCALE GENOMIC DNA]</scope>
    <source>
        <strain evidence="1 2">DSW-1</strain>
    </source>
</reference>
<keyword evidence="1" id="KW-0456">Lyase</keyword>
<name>A0A0A2GZI7_9FLAO</name>
<dbReference type="AlphaFoldDB" id="A0A0A2GZI7"/>
<comment type="caution">
    <text evidence="1">The sequence shown here is derived from an EMBL/GenBank/DDBJ whole genome shotgun (WGS) entry which is preliminary data.</text>
</comment>
<dbReference type="GO" id="GO:0016829">
    <property type="term" value="F:lyase activity"/>
    <property type="evidence" value="ECO:0007669"/>
    <property type="project" value="UniProtKB-KW"/>
</dbReference>
<evidence type="ECO:0000313" key="2">
    <source>
        <dbReference type="Proteomes" id="UP000030140"/>
    </source>
</evidence>
<dbReference type="OrthoDB" id="979487at2"/>